<dbReference type="Pfam" id="PF13470">
    <property type="entry name" value="PIN_3"/>
    <property type="match status" value="1"/>
</dbReference>
<dbReference type="SMART" id="SM00670">
    <property type="entry name" value="PINc"/>
    <property type="match status" value="1"/>
</dbReference>
<dbReference type="OrthoDB" id="9787727at2"/>
<proteinExistence type="predicted"/>
<dbReference type="Proteomes" id="UP000266089">
    <property type="component" value="Unassembled WGS sequence"/>
</dbReference>
<evidence type="ECO:0000313" key="2">
    <source>
        <dbReference type="EMBL" id="RIH79247.1"/>
    </source>
</evidence>
<gene>
    <name evidence="2" type="ORF">Mcate_00421</name>
</gene>
<accession>A0A399E3H6</accession>
<dbReference type="Gene3D" id="3.40.50.1010">
    <property type="entry name" value="5'-nuclease"/>
    <property type="match status" value="1"/>
</dbReference>
<dbReference type="AlphaFoldDB" id="A0A399E3H6"/>
<comment type="caution">
    <text evidence="2">The sequence shown here is derived from an EMBL/GenBank/DDBJ whole genome shotgun (WGS) entry which is preliminary data.</text>
</comment>
<dbReference type="CDD" id="cd09854">
    <property type="entry name" value="PIN_VapC-like"/>
    <property type="match status" value="1"/>
</dbReference>
<feature type="domain" description="PIN" evidence="1">
    <location>
        <begin position="1"/>
        <end position="119"/>
    </location>
</feature>
<evidence type="ECO:0000313" key="3">
    <source>
        <dbReference type="Proteomes" id="UP000266089"/>
    </source>
</evidence>
<dbReference type="EMBL" id="QWKX01000007">
    <property type="protein sequence ID" value="RIH79247.1"/>
    <property type="molecule type" value="Genomic_DNA"/>
</dbReference>
<dbReference type="InterPro" id="IPR029060">
    <property type="entry name" value="PIN-like_dom_sf"/>
</dbReference>
<dbReference type="RefSeq" id="WP_027886994.1">
    <property type="nucleotide sequence ID" value="NZ_JBHSXZ010000027.1"/>
</dbReference>
<sequence>MRILLDTNVVLDVLLGREPWQAEASAIWQAVDEGQVVAYVPASAITDIYYVARKLTDLVRARRSVQVCLDAFHVCAVDRFVLERALVLSGSDYEDNVQIACAELNGLDAIVTRDPDDYEGSPIAVWSPAQCLKNLRGKSHRRSP</sequence>
<name>A0A399E3H6_9DEIN</name>
<organism evidence="2 3">
    <name type="scientific">Meiothermus taiwanensis</name>
    <dbReference type="NCBI Taxonomy" id="172827"/>
    <lineage>
        <taxon>Bacteria</taxon>
        <taxon>Thermotogati</taxon>
        <taxon>Deinococcota</taxon>
        <taxon>Deinococci</taxon>
        <taxon>Thermales</taxon>
        <taxon>Thermaceae</taxon>
        <taxon>Meiothermus</taxon>
    </lineage>
</organism>
<evidence type="ECO:0000259" key="1">
    <source>
        <dbReference type="SMART" id="SM00670"/>
    </source>
</evidence>
<dbReference type="SUPFAM" id="SSF88723">
    <property type="entry name" value="PIN domain-like"/>
    <property type="match status" value="1"/>
</dbReference>
<protein>
    <submittedName>
        <fullName evidence="2">PIN domain protein</fullName>
    </submittedName>
</protein>
<dbReference type="InterPro" id="IPR002716">
    <property type="entry name" value="PIN_dom"/>
</dbReference>
<reference evidence="2 3" key="1">
    <citation type="submission" date="2018-08" db="EMBL/GenBank/DDBJ databases">
        <title>Meiothermus cateniformans JCM 15151 genome sequencing project.</title>
        <authorList>
            <person name="Da Costa M.S."/>
            <person name="Albuquerque L."/>
            <person name="Raposo P."/>
            <person name="Froufe H.J.C."/>
            <person name="Barroso C.S."/>
            <person name="Egas C."/>
        </authorList>
    </citation>
    <scope>NUCLEOTIDE SEQUENCE [LARGE SCALE GENOMIC DNA]</scope>
    <source>
        <strain evidence="2 3">JCM 15151</strain>
    </source>
</reference>